<evidence type="ECO:0000313" key="2">
    <source>
        <dbReference type="Proteomes" id="UP001239169"/>
    </source>
</evidence>
<dbReference type="InterPro" id="IPR046348">
    <property type="entry name" value="SIS_dom_sf"/>
</dbReference>
<organism evidence="1 2">
    <name type="scientific">Paraclostridium bifermentans</name>
    <name type="common">Clostridium bifermentans</name>
    <dbReference type="NCBI Taxonomy" id="1490"/>
    <lineage>
        <taxon>Bacteria</taxon>
        <taxon>Bacillati</taxon>
        <taxon>Bacillota</taxon>
        <taxon>Clostridia</taxon>
        <taxon>Peptostreptococcales</taxon>
        <taxon>Peptostreptococcaceae</taxon>
        <taxon>Paraclostridium</taxon>
    </lineage>
</organism>
<sequence>MEAVSKKILGIDIETLESCKGLNTAKEISQQSRVWIGAAEHLYDNKEDIKKFIEAVTGKKNCRIILTGAGTSAFAGETCEPYLTKLLNKKWKQ</sequence>
<evidence type="ECO:0008006" key="3">
    <source>
        <dbReference type="Google" id="ProtNLM"/>
    </source>
</evidence>
<evidence type="ECO:0000313" key="1">
    <source>
        <dbReference type="EMBL" id="WGX74546.1"/>
    </source>
</evidence>
<dbReference type="SUPFAM" id="SSF53697">
    <property type="entry name" value="SIS domain"/>
    <property type="match status" value="1"/>
</dbReference>
<dbReference type="Gene3D" id="3.40.50.10490">
    <property type="entry name" value="Glucose-6-phosphate isomerase like protein, domain 1"/>
    <property type="match status" value="1"/>
</dbReference>
<name>A0ABY8QZ29_PARBF</name>
<dbReference type="Proteomes" id="UP001239169">
    <property type="component" value="Chromosome"/>
</dbReference>
<dbReference type="EMBL" id="CP124685">
    <property type="protein sequence ID" value="WGX74546.1"/>
    <property type="molecule type" value="Genomic_DNA"/>
</dbReference>
<accession>A0ABY8QZ29</accession>
<reference evidence="1 2" key="1">
    <citation type="submission" date="2023-04" db="EMBL/GenBank/DDBJ databases">
        <title>Bacteria Genome Submission.</title>
        <authorList>
            <person name="Isaac P."/>
        </authorList>
    </citation>
    <scope>NUCLEOTIDE SEQUENCE [LARGE SCALE GENOMIC DNA]</scope>
    <source>
        <strain evidence="1 2">SampleS7P1</strain>
    </source>
</reference>
<protein>
    <recommendedName>
        <fullName evidence="3">SIS domain-containing protein</fullName>
    </recommendedName>
</protein>
<proteinExistence type="predicted"/>
<keyword evidence="2" id="KW-1185">Reference proteome</keyword>
<gene>
    <name evidence="1" type="ORF">QJS64_10045</name>
</gene>